<sequence length="95" mass="10741">MIGRRRANPIAAAFLYRNASFHPRDDHAPIQNGWPVSKMTDMRFLPRFLRSRFDVSVRFECLLHSCGAYRFQTEIGCDGDGSALHGGAFAALLKR</sequence>
<dbReference type="EMBL" id="CP013388">
    <property type="protein sequence ID" value="AOJ07233.1"/>
    <property type="molecule type" value="Genomic_DNA"/>
</dbReference>
<gene>
    <name evidence="1" type="ORF">WS71_07870</name>
</gene>
<protein>
    <submittedName>
        <fullName evidence="1">Uncharacterized protein</fullName>
    </submittedName>
</protein>
<dbReference type="Proteomes" id="UP000067711">
    <property type="component" value="Chromosome 2"/>
</dbReference>
<evidence type="ECO:0000313" key="1">
    <source>
        <dbReference type="EMBL" id="AOJ07233.1"/>
    </source>
</evidence>
<reference evidence="1 2" key="1">
    <citation type="submission" date="2015-12" db="EMBL/GenBank/DDBJ databases">
        <title>Diversity of Burkholderia near neighbor genomes.</title>
        <authorList>
            <person name="Sahl J."/>
            <person name="Wagner D."/>
            <person name="Keim P."/>
        </authorList>
    </citation>
    <scope>NUCLEOTIDE SEQUENCE [LARGE SCALE GENOMIC DNA]</scope>
    <source>
        <strain evidence="1 2">BDU8</strain>
    </source>
</reference>
<name>A0A1B4FU83_9BURK</name>
<accession>A0A1B4FU83</accession>
<organism evidence="1 2">
    <name type="scientific">Burkholderia mayonis</name>
    <dbReference type="NCBI Taxonomy" id="1385591"/>
    <lineage>
        <taxon>Bacteria</taxon>
        <taxon>Pseudomonadati</taxon>
        <taxon>Pseudomonadota</taxon>
        <taxon>Betaproteobacteria</taxon>
        <taxon>Burkholderiales</taxon>
        <taxon>Burkholderiaceae</taxon>
        <taxon>Burkholderia</taxon>
        <taxon>pseudomallei group</taxon>
    </lineage>
</organism>
<dbReference type="AlphaFoldDB" id="A0A1B4FU83"/>
<proteinExistence type="predicted"/>
<evidence type="ECO:0000313" key="2">
    <source>
        <dbReference type="Proteomes" id="UP000067711"/>
    </source>
</evidence>